<dbReference type="AlphaFoldDB" id="A0A2R5F059"/>
<sequence>VSKLKIQHTFVSSFQCANIEAAIVS</sequence>
<reference evidence="1 2" key="1">
    <citation type="submission" date="2017-08" db="EMBL/GenBank/DDBJ databases">
        <title>Substantial Increase in Enzyme Production by Combined Drug-Resistance Mutations in Paenibacillus agaridevorans.</title>
        <authorList>
            <person name="Tanaka Y."/>
            <person name="Funane K."/>
            <person name="Hosaka T."/>
            <person name="Shiwa Y."/>
            <person name="Fujita N."/>
            <person name="Miyazaki T."/>
            <person name="Yoshikawa H."/>
            <person name="Murakami K."/>
            <person name="Kasahara K."/>
            <person name="Inaoka T."/>
            <person name="Hiraga Y."/>
            <person name="Ochi K."/>
        </authorList>
    </citation>
    <scope>NUCLEOTIDE SEQUENCE [LARGE SCALE GENOMIC DNA]</scope>
    <source>
        <strain evidence="1 2">T-3040</strain>
    </source>
</reference>
<dbReference type="EMBL" id="BDQX01000340">
    <property type="protein sequence ID" value="GBG10728.1"/>
    <property type="molecule type" value="Genomic_DNA"/>
</dbReference>
<keyword evidence="2" id="KW-1185">Reference proteome</keyword>
<protein>
    <submittedName>
        <fullName evidence="1">Uncharacterized protein</fullName>
    </submittedName>
</protein>
<proteinExistence type="predicted"/>
<dbReference type="Proteomes" id="UP000245202">
    <property type="component" value="Unassembled WGS sequence"/>
</dbReference>
<comment type="caution">
    <text evidence="1">The sequence shown here is derived from an EMBL/GenBank/DDBJ whole genome shotgun (WGS) entry which is preliminary data.</text>
</comment>
<evidence type="ECO:0000313" key="1">
    <source>
        <dbReference type="EMBL" id="GBG10728.1"/>
    </source>
</evidence>
<name>A0A2R5F059_9BACL</name>
<accession>A0A2R5F059</accession>
<evidence type="ECO:0000313" key="2">
    <source>
        <dbReference type="Proteomes" id="UP000245202"/>
    </source>
</evidence>
<feature type="non-terminal residue" evidence="1">
    <location>
        <position position="1"/>
    </location>
</feature>
<gene>
    <name evidence="1" type="ORF">PAT3040_05483</name>
</gene>
<organism evidence="1 2">
    <name type="scientific">Paenibacillus agaridevorans</name>
    <dbReference type="NCBI Taxonomy" id="171404"/>
    <lineage>
        <taxon>Bacteria</taxon>
        <taxon>Bacillati</taxon>
        <taxon>Bacillota</taxon>
        <taxon>Bacilli</taxon>
        <taxon>Bacillales</taxon>
        <taxon>Paenibacillaceae</taxon>
        <taxon>Paenibacillus</taxon>
    </lineage>
</organism>